<name>A0ABX3TSQ0_9MYCO</name>
<keyword evidence="2" id="KW-1185">Reference proteome</keyword>
<dbReference type="EMBL" id="MVIL01000003">
    <property type="protein sequence ID" value="ORB81752.1"/>
    <property type="molecule type" value="Genomic_DNA"/>
</dbReference>
<evidence type="ECO:0000313" key="2">
    <source>
        <dbReference type="Proteomes" id="UP000192847"/>
    </source>
</evidence>
<protein>
    <submittedName>
        <fullName evidence="1">Uncharacterized protein</fullName>
    </submittedName>
</protein>
<sequence>MTAPDPQRQQRIDDAVRRIHTMNDQLAVFYAARAAAFSTSSDQVIAEAIREMYRDFDRKHPDAPQSKGAEQ</sequence>
<dbReference type="RefSeq" id="WP_023864694.1">
    <property type="nucleotide sequence ID" value="NZ_MVIL01000003.1"/>
</dbReference>
<comment type="caution">
    <text evidence="1">The sequence shown here is derived from an EMBL/GenBank/DDBJ whole genome shotgun (WGS) entry which is preliminary data.</text>
</comment>
<gene>
    <name evidence="1" type="ORF">BST46_01775</name>
</gene>
<evidence type="ECO:0000313" key="1">
    <source>
        <dbReference type="EMBL" id="ORB81752.1"/>
    </source>
</evidence>
<proteinExistence type="predicted"/>
<organism evidence="1 2">
    <name type="scientific">Mycobacterium timonense</name>
    <dbReference type="NCBI Taxonomy" id="701043"/>
    <lineage>
        <taxon>Bacteria</taxon>
        <taxon>Bacillati</taxon>
        <taxon>Actinomycetota</taxon>
        <taxon>Actinomycetes</taxon>
        <taxon>Mycobacteriales</taxon>
        <taxon>Mycobacteriaceae</taxon>
        <taxon>Mycobacterium</taxon>
        <taxon>Mycobacterium avium complex (MAC)</taxon>
    </lineage>
</organism>
<accession>A0ABX3TSQ0</accession>
<dbReference type="Proteomes" id="UP000192847">
    <property type="component" value="Unassembled WGS sequence"/>
</dbReference>
<reference evidence="1 2" key="1">
    <citation type="submission" date="2017-02" db="EMBL/GenBank/DDBJ databases">
        <title>The new phylogeny of genus Mycobacterium.</title>
        <authorList>
            <person name="Tortoli E."/>
            <person name="Trovato A."/>
            <person name="Cirillo D.M."/>
        </authorList>
    </citation>
    <scope>NUCLEOTIDE SEQUENCE [LARGE SCALE GENOMIC DNA]</scope>
    <source>
        <strain evidence="1 2">CCUG 56329</strain>
    </source>
</reference>